<comment type="caution">
    <text evidence="3">The sequence shown here is derived from an EMBL/GenBank/DDBJ whole genome shotgun (WGS) entry which is preliminary data.</text>
</comment>
<dbReference type="CDD" id="cd03057">
    <property type="entry name" value="GST_N_Beta"/>
    <property type="match status" value="1"/>
</dbReference>
<dbReference type="PANTHER" id="PTHR44051">
    <property type="entry name" value="GLUTATHIONE S-TRANSFERASE-RELATED"/>
    <property type="match status" value="1"/>
</dbReference>
<dbReference type="Gene3D" id="1.20.1050.10">
    <property type="match status" value="1"/>
</dbReference>
<dbReference type="SUPFAM" id="SSF52833">
    <property type="entry name" value="Thioredoxin-like"/>
    <property type="match status" value="1"/>
</dbReference>
<dbReference type="PROSITE" id="PS50405">
    <property type="entry name" value="GST_CTER"/>
    <property type="match status" value="1"/>
</dbReference>
<dbReference type="Pfam" id="PF00043">
    <property type="entry name" value="GST_C"/>
    <property type="match status" value="1"/>
</dbReference>
<gene>
    <name evidence="3" type="ORF">GRF63_12020</name>
</gene>
<evidence type="ECO:0000259" key="2">
    <source>
        <dbReference type="PROSITE" id="PS50405"/>
    </source>
</evidence>
<feature type="domain" description="GST N-terminal" evidence="1">
    <location>
        <begin position="7"/>
        <end position="88"/>
    </location>
</feature>
<protein>
    <submittedName>
        <fullName evidence="3">Glutathione S-transferase family protein</fullName>
    </submittedName>
</protein>
<dbReference type="EMBL" id="WUBR01000002">
    <property type="protein sequence ID" value="MWV28632.1"/>
    <property type="molecule type" value="Genomic_DNA"/>
</dbReference>
<accession>A0A844XG51</accession>
<organism evidence="3 4">
    <name type="scientific">Aurantiacibacter rhizosphaerae</name>
    <dbReference type="NCBI Taxonomy" id="2691582"/>
    <lineage>
        <taxon>Bacteria</taxon>
        <taxon>Pseudomonadati</taxon>
        <taxon>Pseudomonadota</taxon>
        <taxon>Alphaproteobacteria</taxon>
        <taxon>Sphingomonadales</taxon>
        <taxon>Erythrobacteraceae</taxon>
        <taxon>Aurantiacibacter</taxon>
    </lineage>
</organism>
<dbReference type="Pfam" id="PF13409">
    <property type="entry name" value="GST_N_2"/>
    <property type="match status" value="1"/>
</dbReference>
<dbReference type="SFLD" id="SFLDS00019">
    <property type="entry name" value="Glutathione_Transferase_(cytos"/>
    <property type="match status" value="1"/>
</dbReference>
<dbReference type="SFLD" id="SFLDG00358">
    <property type="entry name" value="Main_(cytGST)"/>
    <property type="match status" value="1"/>
</dbReference>
<feature type="domain" description="GST C-terminal" evidence="2">
    <location>
        <begin position="95"/>
        <end position="217"/>
    </location>
</feature>
<dbReference type="InterPro" id="IPR004045">
    <property type="entry name" value="Glutathione_S-Trfase_N"/>
</dbReference>
<keyword evidence="4" id="KW-1185">Reference proteome</keyword>
<evidence type="ECO:0000313" key="4">
    <source>
        <dbReference type="Proteomes" id="UP000461409"/>
    </source>
</evidence>
<dbReference type="PANTHER" id="PTHR44051:SF8">
    <property type="entry name" value="GLUTATHIONE S-TRANSFERASE GSTA"/>
    <property type="match status" value="1"/>
</dbReference>
<dbReference type="AlphaFoldDB" id="A0A844XG51"/>
<dbReference type="InterPro" id="IPR036282">
    <property type="entry name" value="Glutathione-S-Trfase_C_sf"/>
</dbReference>
<dbReference type="InterPro" id="IPR036249">
    <property type="entry name" value="Thioredoxin-like_sf"/>
</dbReference>
<dbReference type="PROSITE" id="PS50404">
    <property type="entry name" value="GST_NTER"/>
    <property type="match status" value="1"/>
</dbReference>
<evidence type="ECO:0000259" key="1">
    <source>
        <dbReference type="PROSITE" id="PS50404"/>
    </source>
</evidence>
<dbReference type="SFLD" id="SFLDG01150">
    <property type="entry name" value="Main.1:_Beta-like"/>
    <property type="match status" value="1"/>
</dbReference>
<keyword evidence="3" id="KW-0808">Transferase</keyword>
<sequence length="225" mass="24930">MAQGNDMTDMKLYHLPGACSRVTLTALEQCGADYTDEIVLLMRGAQHSPQYRAINPKGKIPCLIVDGQALAENAAILSFLNMEYPAAALFPQPGDALEAARQTADLFALSASFHPSVRAMMMPVRWTTGNPEEVREKGRQLVHPLLQQLETRLATQPWWYGGEWSIIDSYAHWNYTTAQKGQFDLSPYPNIAQHQKRVEAHPAYQRALAREQAAVDAIGGLPDVA</sequence>
<evidence type="ECO:0000313" key="3">
    <source>
        <dbReference type="EMBL" id="MWV28632.1"/>
    </source>
</evidence>
<reference evidence="3 4" key="1">
    <citation type="submission" date="2019-12" db="EMBL/GenBank/DDBJ databases">
        <authorList>
            <person name="Lee S.D."/>
        </authorList>
    </citation>
    <scope>NUCLEOTIDE SEQUENCE [LARGE SCALE GENOMIC DNA]</scope>
    <source>
        <strain evidence="3 4">GH3-10</strain>
    </source>
</reference>
<dbReference type="InterPro" id="IPR040079">
    <property type="entry name" value="Glutathione_S-Trfase"/>
</dbReference>
<dbReference type="InterPro" id="IPR004046">
    <property type="entry name" value="GST_C"/>
</dbReference>
<dbReference type="Gene3D" id="3.40.30.10">
    <property type="entry name" value="Glutaredoxin"/>
    <property type="match status" value="1"/>
</dbReference>
<dbReference type="InterPro" id="IPR010987">
    <property type="entry name" value="Glutathione-S-Trfase_C-like"/>
</dbReference>
<reference evidence="3 4" key="2">
    <citation type="submission" date="2020-02" db="EMBL/GenBank/DDBJ databases">
        <title>Erythrobacter dongmakensis sp. nov., isolated from a tidal mudflat.</title>
        <authorList>
            <person name="Kim I.S."/>
        </authorList>
    </citation>
    <scope>NUCLEOTIDE SEQUENCE [LARGE SCALE GENOMIC DNA]</scope>
    <source>
        <strain evidence="3 4">GH3-10</strain>
    </source>
</reference>
<dbReference type="Proteomes" id="UP000461409">
    <property type="component" value="Unassembled WGS sequence"/>
</dbReference>
<proteinExistence type="predicted"/>
<name>A0A844XG51_9SPHN</name>
<dbReference type="GO" id="GO:0016740">
    <property type="term" value="F:transferase activity"/>
    <property type="evidence" value="ECO:0007669"/>
    <property type="project" value="UniProtKB-KW"/>
</dbReference>
<dbReference type="SUPFAM" id="SSF47616">
    <property type="entry name" value="GST C-terminal domain-like"/>
    <property type="match status" value="1"/>
</dbReference>